<dbReference type="GO" id="GO:0003723">
    <property type="term" value="F:RNA binding"/>
    <property type="evidence" value="ECO:0007669"/>
    <property type="project" value="UniProtKB-UniRule"/>
</dbReference>
<comment type="function">
    <text evidence="4">Component of the ribosome.</text>
</comment>
<dbReference type="Gene3D" id="3.30.1330.30">
    <property type="match status" value="1"/>
</dbReference>
<proteinExistence type="inferred from homology"/>
<dbReference type="InterPro" id="IPR004038">
    <property type="entry name" value="Ribosomal_eL8/eL30/eS12/Gad45"/>
</dbReference>
<name>A0A1A6HC40_NEOLE</name>
<protein>
    <recommendedName>
        <fullName evidence="4">60S ribosomal protein L7a</fullName>
    </recommendedName>
</protein>
<feature type="non-terminal residue" evidence="6">
    <location>
        <position position="240"/>
    </location>
</feature>
<evidence type="ECO:0000256" key="4">
    <source>
        <dbReference type="RuleBase" id="RU367042"/>
    </source>
</evidence>
<sequence>FGLFTDHHLTTASLEFQKGEGPQQAEQSLCRELSQEEPTGSSTASTFQKLTPTFIRGSSMEDKRPNRENISGGLLDYMYRMLPAYLKISLQLGNTPPPVPLLRKGLRVSALGRTSSPKEISYVSSNGPATLGCSSKETSSIKVLKFTQALDQQTATQLLKLAHEYRPETKQEKQQRLLARAEKKAAGKGDVPTKRPPVLRAGVNTVTTLVENKKDPLVVIAHDVDPIELVVFLSALCRKM</sequence>
<dbReference type="GO" id="GO:0022625">
    <property type="term" value="C:cytosolic large ribosomal subunit"/>
    <property type="evidence" value="ECO:0007669"/>
    <property type="project" value="UniProtKB-UniRule"/>
</dbReference>
<dbReference type="STRING" id="56216.A0A1A6HC40"/>
<gene>
    <name evidence="6" type="ORF">A6R68_17712</name>
</gene>
<dbReference type="EMBL" id="LZPO01035291">
    <property type="protein sequence ID" value="OBS75836.1"/>
    <property type="molecule type" value="Genomic_DNA"/>
</dbReference>
<keyword evidence="4" id="KW-0689">Ribosomal protein</keyword>
<comment type="caution">
    <text evidence="6">The sequence shown here is derived from an EMBL/GenBank/DDBJ whole genome shotgun (WGS) entry which is preliminary data.</text>
</comment>
<accession>A0A1A6HC40</accession>
<dbReference type="InterPro" id="IPR001921">
    <property type="entry name" value="Ribosomal_eL8_euk"/>
</dbReference>
<dbReference type="OrthoDB" id="29563at2759"/>
<organism evidence="6 7">
    <name type="scientific">Neotoma lepida</name>
    <name type="common">Desert woodrat</name>
    <dbReference type="NCBI Taxonomy" id="56216"/>
    <lineage>
        <taxon>Eukaryota</taxon>
        <taxon>Metazoa</taxon>
        <taxon>Chordata</taxon>
        <taxon>Craniata</taxon>
        <taxon>Vertebrata</taxon>
        <taxon>Euteleostomi</taxon>
        <taxon>Mammalia</taxon>
        <taxon>Eutheria</taxon>
        <taxon>Euarchontoglires</taxon>
        <taxon>Glires</taxon>
        <taxon>Rodentia</taxon>
        <taxon>Myomorpha</taxon>
        <taxon>Muroidea</taxon>
        <taxon>Cricetidae</taxon>
        <taxon>Neotominae</taxon>
        <taxon>Neotoma</taxon>
    </lineage>
</organism>
<dbReference type="AlphaFoldDB" id="A0A1A6HC40"/>
<reference evidence="6 7" key="1">
    <citation type="submission" date="2016-06" db="EMBL/GenBank/DDBJ databases">
        <title>The Draft Genome Sequence and Annotation of the Desert Woodrat Neotoma lepida.</title>
        <authorList>
            <person name="Campbell M."/>
            <person name="Oakeson K.F."/>
            <person name="Yandell M."/>
            <person name="Halpert J.R."/>
            <person name="Dearing D."/>
        </authorList>
    </citation>
    <scope>NUCLEOTIDE SEQUENCE [LARGE SCALE GENOMIC DNA]</scope>
    <source>
        <strain evidence="6">417</strain>
        <tissue evidence="6">Liver</tissue>
    </source>
</reference>
<comment type="subunit">
    <text evidence="3">Component of the large ribosomal subunit. Interacts with CRY1. Interacts with DICER1, AGO2, TARBP2, MOV10 and EIF6; they form a large RNA-induced silencing complex (RISC).</text>
</comment>
<keyword evidence="7" id="KW-1185">Reference proteome</keyword>
<dbReference type="InterPro" id="IPR018492">
    <property type="entry name" value="Ribosomal_eL8/Nhp2"/>
</dbReference>
<feature type="non-terminal residue" evidence="6">
    <location>
        <position position="1"/>
    </location>
</feature>
<dbReference type="PRINTS" id="PR00881">
    <property type="entry name" value="L7ARS6FAMILY"/>
</dbReference>
<evidence type="ECO:0000313" key="6">
    <source>
        <dbReference type="EMBL" id="OBS75836.1"/>
    </source>
</evidence>
<dbReference type="SUPFAM" id="SSF55315">
    <property type="entry name" value="L30e-like"/>
    <property type="match status" value="1"/>
</dbReference>
<dbReference type="Pfam" id="PF01248">
    <property type="entry name" value="Ribosomal_L7Ae"/>
    <property type="match status" value="1"/>
</dbReference>
<dbReference type="PRINTS" id="PR00882">
    <property type="entry name" value="RIBOSOMALL7A"/>
</dbReference>
<comment type="similarity">
    <text evidence="1 4">Belongs to the eukaryotic ribosomal protein eL8 family.</text>
</comment>
<feature type="domain" description="Ribosomal protein eL8/eL30/eS12/Gadd45" evidence="5">
    <location>
        <begin position="194"/>
        <end position="240"/>
    </location>
</feature>
<dbReference type="InterPro" id="IPR029064">
    <property type="entry name" value="Ribosomal_eL30-like_sf"/>
</dbReference>
<keyword evidence="2 4" id="KW-0687">Ribonucleoprotein</keyword>
<evidence type="ECO:0000259" key="5">
    <source>
        <dbReference type="Pfam" id="PF01248"/>
    </source>
</evidence>
<evidence type="ECO:0000256" key="2">
    <source>
        <dbReference type="ARBA" id="ARBA00023274"/>
    </source>
</evidence>
<dbReference type="Proteomes" id="UP000092124">
    <property type="component" value="Unassembled WGS sequence"/>
</dbReference>
<evidence type="ECO:0000313" key="7">
    <source>
        <dbReference type="Proteomes" id="UP000092124"/>
    </source>
</evidence>
<evidence type="ECO:0000256" key="1">
    <source>
        <dbReference type="ARBA" id="ARBA00007337"/>
    </source>
</evidence>
<evidence type="ECO:0000256" key="3">
    <source>
        <dbReference type="ARBA" id="ARBA00046616"/>
    </source>
</evidence>